<evidence type="ECO:0008006" key="8">
    <source>
        <dbReference type="Google" id="ProtNLM"/>
    </source>
</evidence>
<dbReference type="Gene3D" id="2.40.330.10">
    <property type="entry name" value="DNA-binding pseudobarrel domain"/>
    <property type="match status" value="1"/>
</dbReference>
<dbReference type="EMBL" id="AWUE01014740">
    <property type="protein sequence ID" value="OMP01588.1"/>
    <property type="molecule type" value="Genomic_DNA"/>
</dbReference>
<keyword evidence="2" id="KW-0805">Transcription regulation</keyword>
<dbReference type="SUPFAM" id="SSF101936">
    <property type="entry name" value="DNA-binding pseudobarrel domain"/>
    <property type="match status" value="1"/>
</dbReference>
<dbReference type="InterPro" id="IPR015300">
    <property type="entry name" value="DNA-bd_pseudobarrel_sf"/>
</dbReference>
<reference evidence="7" key="1">
    <citation type="submission" date="2013-09" db="EMBL/GenBank/DDBJ databases">
        <title>Corchorus olitorius genome sequencing.</title>
        <authorList>
            <person name="Alam M."/>
            <person name="Haque M.S."/>
            <person name="Islam M.S."/>
            <person name="Emdad E.M."/>
            <person name="Islam M.M."/>
            <person name="Ahmed B."/>
            <person name="Halim A."/>
            <person name="Hossen Q.M.M."/>
            <person name="Hossain M.Z."/>
            <person name="Ahmed R."/>
            <person name="Khan M.M."/>
            <person name="Islam R."/>
            <person name="Rashid M.M."/>
            <person name="Khan S.A."/>
            <person name="Rahman M.S."/>
            <person name="Alam M."/>
            <person name="Yahiya A.S."/>
            <person name="Khan M.S."/>
            <person name="Azam M.S."/>
            <person name="Haque T."/>
            <person name="Lashkar M.Z.H."/>
            <person name="Akhand A.I."/>
            <person name="Morshed G."/>
            <person name="Roy S."/>
            <person name="Uddin K.S."/>
            <person name="Rabeya T."/>
            <person name="Hossain A.S."/>
            <person name="Chowdhury A."/>
            <person name="Snigdha A.R."/>
            <person name="Mortoza M.S."/>
            <person name="Matin S.A."/>
            <person name="Hoque S.M.E."/>
            <person name="Islam M.K."/>
            <person name="Roy D.K."/>
            <person name="Haider R."/>
            <person name="Moosa M.M."/>
            <person name="Elias S.M."/>
            <person name="Hasan A.M."/>
            <person name="Jahan S."/>
            <person name="Shafiuddin M."/>
            <person name="Mahmood N."/>
            <person name="Shommy N.S."/>
        </authorList>
    </citation>
    <scope>NUCLEOTIDE SEQUENCE [LARGE SCALE GENOMIC DNA]</scope>
    <source>
        <strain evidence="7">cv. O-4</strain>
    </source>
</reference>
<keyword evidence="3" id="KW-0238">DNA-binding</keyword>
<keyword evidence="5" id="KW-0539">Nucleus</keyword>
<evidence type="ECO:0000313" key="7">
    <source>
        <dbReference type="Proteomes" id="UP000187203"/>
    </source>
</evidence>
<dbReference type="GO" id="GO:0003677">
    <property type="term" value="F:DNA binding"/>
    <property type="evidence" value="ECO:0007669"/>
    <property type="project" value="UniProtKB-KW"/>
</dbReference>
<sequence length="118" mass="13770">MTKFSKLITKTDVEKSLLIPTCYNFNGLPLEEGEGQFFNVNVIDDQTGKNWTFPCFIQQNEGLESSDVSIGWLRFVRDKDVRVGDMIFLYQKSFDDNMRIEVKRKIRLLGQDIWAPLQ</sequence>
<evidence type="ECO:0000313" key="6">
    <source>
        <dbReference type="EMBL" id="OMP01588.1"/>
    </source>
</evidence>
<evidence type="ECO:0000256" key="4">
    <source>
        <dbReference type="ARBA" id="ARBA00023163"/>
    </source>
</evidence>
<proteinExistence type="predicted"/>
<protein>
    <recommendedName>
        <fullName evidence="8">TF-B3 domain-containing protein</fullName>
    </recommendedName>
</protein>
<evidence type="ECO:0000256" key="1">
    <source>
        <dbReference type="ARBA" id="ARBA00004123"/>
    </source>
</evidence>
<name>A0A1R3K3N3_9ROSI</name>
<evidence type="ECO:0000256" key="5">
    <source>
        <dbReference type="ARBA" id="ARBA00023242"/>
    </source>
</evidence>
<keyword evidence="7" id="KW-1185">Reference proteome</keyword>
<accession>A0A1R3K3N3</accession>
<dbReference type="OrthoDB" id="810485at2759"/>
<dbReference type="GO" id="GO:0005634">
    <property type="term" value="C:nucleus"/>
    <property type="evidence" value="ECO:0007669"/>
    <property type="project" value="UniProtKB-SubCell"/>
</dbReference>
<evidence type="ECO:0000256" key="2">
    <source>
        <dbReference type="ARBA" id="ARBA00023015"/>
    </source>
</evidence>
<comment type="subcellular location">
    <subcellularLocation>
        <location evidence="1">Nucleus</location>
    </subcellularLocation>
</comment>
<evidence type="ECO:0000256" key="3">
    <source>
        <dbReference type="ARBA" id="ARBA00023125"/>
    </source>
</evidence>
<keyword evidence="4" id="KW-0804">Transcription</keyword>
<organism evidence="6 7">
    <name type="scientific">Corchorus olitorius</name>
    <dbReference type="NCBI Taxonomy" id="93759"/>
    <lineage>
        <taxon>Eukaryota</taxon>
        <taxon>Viridiplantae</taxon>
        <taxon>Streptophyta</taxon>
        <taxon>Embryophyta</taxon>
        <taxon>Tracheophyta</taxon>
        <taxon>Spermatophyta</taxon>
        <taxon>Magnoliopsida</taxon>
        <taxon>eudicotyledons</taxon>
        <taxon>Gunneridae</taxon>
        <taxon>Pentapetalae</taxon>
        <taxon>rosids</taxon>
        <taxon>malvids</taxon>
        <taxon>Malvales</taxon>
        <taxon>Malvaceae</taxon>
        <taxon>Grewioideae</taxon>
        <taxon>Apeibeae</taxon>
        <taxon>Corchorus</taxon>
    </lineage>
</organism>
<gene>
    <name evidence="6" type="ORF">COLO4_11746</name>
</gene>
<dbReference type="Proteomes" id="UP000187203">
    <property type="component" value="Unassembled WGS sequence"/>
</dbReference>
<dbReference type="AlphaFoldDB" id="A0A1R3K3N3"/>
<comment type="caution">
    <text evidence="6">The sequence shown here is derived from an EMBL/GenBank/DDBJ whole genome shotgun (WGS) entry which is preliminary data.</text>
</comment>